<dbReference type="RefSeq" id="WP_092679284.1">
    <property type="nucleotide sequence ID" value="NZ_FNMZ01000001.1"/>
</dbReference>
<dbReference type="Proteomes" id="UP000199118">
    <property type="component" value="Unassembled WGS sequence"/>
</dbReference>
<accession>A0A1H2R1M7</accession>
<dbReference type="Gene3D" id="3.30.2040.10">
    <property type="entry name" value="PSTPO5379-like domain"/>
    <property type="match status" value="1"/>
</dbReference>
<proteinExistence type="inferred from homology"/>
<name>A0A1H2R1M7_9RHOB</name>
<dbReference type="Gene3D" id="3.40.1640.10">
    <property type="entry name" value="PSTPO5379-like"/>
    <property type="match status" value="1"/>
</dbReference>
<dbReference type="AlphaFoldDB" id="A0A1H2R1M7"/>
<sequence>MTGLSRAELAALSPSALRALIRAGDHAGVTSGLAPGVLQGNLAILPTEAADDFAAFCAANPAALPVIERGRPGDPILTCAAGFDLRTDLPGYQVWRDGAPAETCADISALWSSDLTAFALGCWFANESALAAAGIRMRHIERGVQGALFRTRRAATPAGRFSGPEVVSMRPFATADVPRIRALTGARPQAHGAPLDLDAEGLGVDLSAPDWGDAIPPERGETALFWPCGLTGQEALAASGPPFFITHRPGCMVVTDLPAEPA</sequence>
<keyword evidence="2" id="KW-0456">Lyase</keyword>
<dbReference type="InterPro" id="IPR038021">
    <property type="entry name" value="Putative_hydro-lyase"/>
</dbReference>
<dbReference type="OrthoDB" id="149585at2"/>
<dbReference type="SUPFAM" id="SSF160920">
    <property type="entry name" value="PSTPO5379-like"/>
    <property type="match status" value="1"/>
</dbReference>
<keyword evidence="4" id="KW-1185">Reference proteome</keyword>
<evidence type="ECO:0000256" key="1">
    <source>
        <dbReference type="ARBA" id="ARBA00007896"/>
    </source>
</evidence>
<protein>
    <submittedName>
        <fullName evidence="3">Uncharacterized protein YcsI, UPF0317 family</fullName>
    </submittedName>
</protein>
<dbReference type="STRING" id="356660.SAMN05444336_101207"/>
<dbReference type="EMBL" id="FNMZ01000001">
    <property type="protein sequence ID" value="SDW13235.1"/>
    <property type="molecule type" value="Genomic_DNA"/>
</dbReference>
<gene>
    <name evidence="3" type="ORF">SAMN05444336_101207</name>
</gene>
<comment type="similarity">
    <text evidence="1">Belongs to the D-glutamate cyclase family.</text>
</comment>
<reference evidence="3 4" key="1">
    <citation type="submission" date="2016-10" db="EMBL/GenBank/DDBJ databases">
        <authorList>
            <person name="de Groot N.N."/>
        </authorList>
    </citation>
    <scope>NUCLEOTIDE SEQUENCE [LARGE SCALE GENOMIC DNA]</scope>
    <source>
        <strain evidence="3 4">DSM 17890</strain>
    </source>
</reference>
<dbReference type="InterPro" id="IPR009906">
    <property type="entry name" value="D-Glu_cyclase"/>
</dbReference>
<dbReference type="PANTHER" id="PTHR32022:SF10">
    <property type="entry name" value="D-GLUTAMATE CYCLASE, MITOCHONDRIAL"/>
    <property type="match status" value="1"/>
</dbReference>
<dbReference type="Pfam" id="PF07286">
    <property type="entry name" value="D-Glu_cyclase"/>
    <property type="match status" value="1"/>
</dbReference>
<evidence type="ECO:0000313" key="4">
    <source>
        <dbReference type="Proteomes" id="UP000199118"/>
    </source>
</evidence>
<dbReference type="PANTHER" id="PTHR32022">
    <property type="entry name" value="D-GLUTAMATE CYCLASE, MITOCHONDRIAL"/>
    <property type="match status" value="1"/>
</dbReference>
<evidence type="ECO:0000313" key="3">
    <source>
        <dbReference type="EMBL" id="SDW13235.1"/>
    </source>
</evidence>
<dbReference type="GO" id="GO:0016829">
    <property type="term" value="F:lyase activity"/>
    <property type="evidence" value="ECO:0007669"/>
    <property type="project" value="UniProtKB-KW"/>
</dbReference>
<organism evidence="3 4">
    <name type="scientific">Albimonas donghaensis</name>
    <dbReference type="NCBI Taxonomy" id="356660"/>
    <lineage>
        <taxon>Bacteria</taxon>
        <taxon>Pseudomonadati</taxon>
        <taxon>Pseudomonadota</taxon>
        <taxon>Alphaproteobacteria</taxon>
        <taxon>Rhodobacterales</taxon>
        <taxon>Paracoccaceae</taxon>
        <taxon>Albimonas</taxon>
    </lineage>
</organism>
<evidence type="ECO:0000256" key="2">
    <source>
        <dbReference type="ARBA" id="ARBA00023239"/>
    </source>
</evidence>